<name>A0ABV9Q154_9BACL</name>
<feature type="domain" description="Fibronectin type-III" evidence="17">
    <location>
        <begin position="786"/>
        <end position="874"/>
    </location>
</feature>
<evidence type="ECO:0000256" key="3">
    <source>
        <dbReference type="ARBA" id="ARBA00022645"/>
    </source>
</evidence>
<evidence type="ECO:0000256" key="16">
    <source>
        <dbReference type="SAM" id="Phobius"/>
    </source>
</evidence>
<organism evidence="18 19">
    <name type="scientific">Effusibacillus consociatus</name>
    <dbReference type="NCBI Taxonomy" id="1117041"/>
    <lineage>
        <taxon>Bacteria</taxon>
        <taxon>Bacillati</taxon>
        <taxon>Bacillota</taxon>
        <taxon>Bacilli</taxon>
        <taxon>Bacillales</taxon>
        <taxon>Alicyclobacillaceae</taxon>
        <taxon>Effusibacillus</taxon>
    </lineage>
</organism>
<dbReference type="Gene3D" id="3.40.710.10">
    <property type="entry name" value="DD-peptidase/beta-lactamase superfamily"/>
    <property type="match status" value="1"/>
</dbReference>
<dbReference type="NCBIfam" id="TIGR02074">
    <property type="entry name" value="PBP_1a_fam"/>
    <property type="match status" value="1"/>
</dbReference>
<dbReference type="CDD" id="cd00063">
    <property type="entry name" value="FN3"/>
    <property type="match status" value="2"/>
</dbReference>
<keyword evidence="10 16" id="KW-0472">Membrane</keyword>
<dbReference type="RefSeq" id="WP_380024846.1">
    <property type="nucleotide sequence ID" value="NZ_JBHSHC010000034.1"/>
</dbReference>
<evidence type="ECO:0000313" key="18">
    <source>
        <dbReference type="EMBL" id="MFC4766952.1"/>
    </source>
</evidence>
<dbReference type="InterPro" id="IPR012338">
    <property type="entry name" value="Beta-lactam/transpept-like"/>
</dbReference>
<protein>
    <submittedName>
        <fullName evidence="18">PBP1A family penicillin-binding protein</fullName>
    </submittedName>
</protein>
<evidence type="ECO:0000256" key="1">
    <source>
        <dbReference type="ARBA" id="ARBA00004236"/>
    </source>
</evidence>
<comment type="catalytic activity">
    <reaction evidence="13">
        <text>Preferential cleavage: (Ac)2-L-Lys-D-Ala-|-D-Ala. Also transpeptidation of peptidyl-alanyl moieties that are N-acyl substituents of D-alanine.</text>
        <dbReference type="EC" id="3.4.16.4"/>
    </reaction>
</comment>
<reference evidence="19" key="1">
    <citation type="journal article" date="2019" name="Int. J. Syst. Evol. Microbiol.">
        <title>The Global Catalogue of Microorganisms (GCM) 10K type strain sequencing project: providing services to taxonomists for standard genome sequencing and annotation.</title>
        <authorList>
            <consortium name="The Broad Institute Genomics Platform"/>
            <consortium name="The Broad Institute Genome Sequencing Center for Infectious Disease"/>
            <person name="Wu L."/>
            <person name="Ma J."/>
        </authorList>
    </citation>
    <scope>NUCLEOTIDE SEQUENCE [LARGE SCALE GENOMIC DNA]</scope>
    <source>
        <strain evidence="19">WYCCWR 12678</strain>
    </source>
</reference>
<dbReference type="Proteomes" id="UP001596002">
    <property type="component" value="Unassembled WGS sequence"/>
</dbReference>
<evidence type="ECO:0000256" key="13">
    <source>
        <dbReference type="ARBA" id="ARBA00034000"/>
    </source>
</evidence>
<evidence type="ECO:0000256" key="11">
    <source>
        <dbReference type="ARBA" id="ARBA00023268"/>
    </source>
</evidence>
<evidence type="ECO:0000256" key="5">
    <source>
        <dbReference type="ARBA" id="ARBA00022676"/>
    </source>
</evidence>
<gene>
    <name evidence="18" type="ORF">ACFO8Q_06160</name>
</gene>
<keyword evidence="11" id="KW-0511">Multifunctional enzyme</keyword>
<keyword evidence="5" id="KW-0328">Glycosyltransferase</keyword>
<dbReference type="InterPro" id="IPR013783">
    <property type="entry name" value="Ig-like_fold"/>
</dbReference>
<keyword evidence="2" id="KW-1003">Cell membrane</keyword>
<keyword evidence="16" id="KW-1133">Transmembrane helix</keyword>
<evidence type="ECO:0000256" key="2">
    <source>
        <dbReference type="ARBA" id="ARBA00022475"/>
    </source>
</evidence>
<feature type="domain" description="Fibronectin type-III" evidence="17">
    <location>
        <begin position="968"/>
        <end position="1053"/>
    </location>
</feature>
<dbReference type="PANTHER" id="PTHR32282">
    <property type="entry name" value="BINDING PROTEIN TRANSPEPTIDASE, PUTATIVE-RELATED"/>
    <property type="match status" value="1"/>
</dbReference>
<dbReference type="SUPFAM" id="SSF49265">
    <property type="entry name" value="Fibronectin type III"/>
    <property type="match status" value="2"/>
</dbReference>
<dbReference type="Gene3D" id="1.10.3810.10">
    <property type="entry name" value="Biosynthetic peptidoglycan transglycosylase-like"/>
    <property type="match status" value="1"/>
</dbReference>
<proteinExistence type="predicted"/>
<comment type="caution">
    <text evidence="18">The sequence shown here is derived from an EMBL/GenBank/DDBJ whole genome shotgun (WGS) entry which is preliminary data.</text>
</comment>
<keyword evidence="8" id="KW-0133">Cell shape</keyword>
<dbReference type="Pfam" id="PF00912">
    <property type="entry name" value="Transgly"/>
    <property type="match status" value="1"/>
</dbReference>
<dbReference type="InterPro" id="IPR003961">
    <property type="entry name" value="FN3_dom"/>
</dbReference>
<keyword evidence="3" id="KW-0121">Carboxypeptidase</keyword>
<evidence type="ECO:0000256" key="6">
    <source>
        <dbReference type="ARBA" id="ARBA00022679"/>
    </source>
</evidence>
<feature type="region of interest" description="Disordered" evidence="15">
    <location>
        <begin position="957"/>
        <end position="976"/>
    </location>
</feature>
<evidence type="ECO:0000256" key="8">
    <source>
        <dbReference type="ARBA" id="ARBA00022960"/>
    </source>
</evidence>
<keyword evidence="7" id="KW-0378">Hydrolase</keyword>
<evidence type="ECO:0000256" key="10">
    <source>
        <dbReference type="ARBA" id="ARBA00023136"/>
    </source>
</evidence>
<evidence type="ECO:0000313" key="19">
    <source>
        <dbReference type="Proteomes" id="UP001596002"/>
    </source>
</evidence>
<dbReference type="Pfam" id="PF00905">
    <property type="entry name" value="Transpeptidase"/>
    <property type="match status" value="1"/>
</dbReference>
<dbReference type="SUPFAM" id="SSF53955">
    <property type="entry name" value="Lysozyme-like"/>
    <property type="match status" value="1"/>
</dbReference>
<keyword evidence="12" id="KW-0961">Cell wall biogenesis/degradation</keyword>
<evidence type="ECO:0000256" key="7">
    <source>
        <dbReference type="ARBA" id="ARBA00022801"/>
    </source>
</evidence>
<dbReference type="SMART" id="SM00060">
    <property type="entry name" value="FN3"/>
    <property type="match status" value="3"/>
</dbReference>
<sequence>MTKDKQTSSEDLARSNKKERKLRLWAKITVLSILVLGMLGMLSGAGYAYYLIKDAPSFTPQAFANLSSTTNVYDRNGEFLGSMQTDGNRELIKSLNEVSPYIVDAFIAAEDKNFYGHFGVNPLAVLRAAYQNFIGGGVISGASTITQQTVKLVMFPAQEQTIKRKVQEMYLATQLEQAMTKDEILVHYLNWIYFGKSGYSNIYGIKAASKAIFGKDPKEINLAQAAIFAAMLNNPSKYNPYTRLDQALEYQDYVLKEMMESGKITEAEYKEARAFDIKASIAQPKVTTTGYGNYPFIISEVEQRAAEKLMTVTKYDSLDDARQALFKGGFKVYTTIDRQMQDAVDEVLSNDKNFYGSPISYTGKDGKKVTDAIQQAGAALIENKTGAVLAMGGGRDYKRDQNNHATLPRQPGSTMKPLSVYAPAAEKKLLSPGSVLDDVPMALPNGGSTHYPMNHDRKFHGLITVREALLHSYNIPAIKATQAVTPAVGLDYVKKMGASHIEKSDEHLVSGIGGLAYGLTVEEATSAYTTFANAGLWKESHLVTKIVDRNGKVIYQHKPKETRVFSPQTAYVLTDMMRDIVKRGTASGIGSHFPGRPIAGKTGTTDGTTDSWFIGYTPSVTLGIWIGYDIPYPMDRLSRTDSSGVRPILLWNGIMDRVYPKMPVAEGEFPGMPTGIVRAEVCTKSGKIPTDLCRALNTVTTDLFVAGTEPKEACDVMVKVKYVEINGKKYLLNDKVSTFGGIVKEGIFIKRQPYTVPPGFPKPLDADLELPKEFGNDEKDGPSLPSPTGLKVTGSTLTSISLGWNGIQGAEGYVVLRSTSPTGPFDIVSQLLTSTEYTDSTIQPGTTYYYKVATVADGAIQPAKESVSVTPGQPNEVGLPAPTGLTASSSPAGITVSWKPVSGAAQYVLYRSLDGTSYDVLSILSGTSYQDVTASGASVWYKVAAKNESSTSAYSAPVKVGSTAPAPAPAAPTLSVKSEGTGSLRLTWNSVSGAVHYVIERNDGTSWQQVAEVTGTDYTDTNLEDGVTYSYRVKAVNSAGQVSSPSNVASGKP</sequence>
<dbReference type="InterPro" id="IPR036116">
    <property type="entry name" value="FN3_sf"/>
</dbReference>
<evidence type="ECO:0000256" key="14">
    <source>
        <dbReference type="ARBA" id="ARBA00049902"/>
    </source>
</evidence>
<dbReference type="SUPFAM" id="SSF56601">
    <property type="entry name" value="beta-lactamase/transpeptidase-like"/>
    <property type="match status" value="1"/>
</dbReference>
<keyword evidence="9" id="KW-0573">Peptidoglycan synthesis</keyword>
<evidence type="ECO:0000256" key="4">
    <source>
        <dbReference type="ARBA" id="ARBA00022670"/>
    </source>
</evidence>
<evidence type="ECO:0000259" key="17">
    <source>
        <dbReference type="PROSITE" id="PS50853"/>
    </source>
</evidence>
<dbReference type="InterPro" id="IPR023346">
    <property type="entry name" value="Lysozyme-like_dom_sf"/>
</dbReference>
<keyword evidence="4" id="KW-0645">Protease</keyword>
<dbReference type="Pfam" id="PF00041">
    <property type="entry name" value="fn3"/>
    <property type="match status" value="1"/>
</dbReference>
<evidence type="ECO:0000256" key="12">
    <source>
        <dbReference type="ARBA" id="ARBA00023316"/>
    </source>
</evidence>
<dbReference type="InterPro" id="IPR050396">
    <property type="entry name" value="Glycosyltr_51/Transpeptidase"/>
</dbReference>
<dbReference type="PANTHER" id="PTHR32282:SF11">
    <property type="entry name" value="PENICILLIN-BINDING PROTEIN 1B"/>
    <property type="match status" value="1"/>
</dbReference>
<comment type="subcellular location">
    <subcellularLocation>
        <location evidence="1">Cell membrane</location>
    </subcellularLocation>
</comment>
<keyword evidence="19" id="KW-1185">Reference proteome</keyword>
<keyword evidence="16" id="KW-0812">Transmembrane</keyword>
<dbReference type="InterPro" id="IPR001264">
    <property type="entry name" value="Glyco_trans_51"/>
</dbReference>
<feature type="region of interest" description="Disordered" evidence="15">
    <location>
        <begin position="395"/>
        <end position="416"/>
    </location>
</feature>
<evidence type="ECO:0000256" key="15">
    <source>
        <dbReference type="SAM" id="MobiDB-lite"/>
    </source>
</evidence>
<dbReference type="InterPro" id="IPR036950">
    <property type="entry name" value="PBP_transglycosylase"/>
</dbReference>
<feature type="transmembrane region" description="Helical" evidence="16">
    <location>
        <begin position="24"/>
        <end position="50"/>
    </location>
</feature>
<comment type="catalytic activity">
    <reaction evidence="14">
        <text>[GlcNAc-(1-&gt;4)-Mur2Ac(oyl-L-Ala-gamma-D-Glu-L-Lys-D-Ala-D-Ala)](n)-di-trans,octa-cis-undecaprenyl diphosphate + beta-D-GlcNAc-(1-&gt;4)-Mur2Ac(oyl-L-Ala-gamma-D-Glu-L-Lys-D-Ala-D-Ala)-di-trans,octa-cis-undecaprenyl diphosphate = [GlcNAc-(1-&gt;4)-Mur2Ac(oyl-L-Ala-gamma-D-Glu-L-Lys-D-Ala-D-Ala)](n+1)-di-trans,octa-cis-undecaprenyl diphosphate + di-trans,octa-cis-undecaprenyl diphosphate + H(+)</text>
        <dbReference type="Rhea" id="RHEA:23708"/>
        <dbReference type="Rhea" id="RHEA-COMP:9602"/>
        <dbReference type="Rhea" id="RHEA-COMP:9603"/>
        <dbReference type="ChEBI" id="CHEBI:15378"/>
        <dbReference type="ChEBI" id="CHEBI:58405"/>
        <dbReference type="ChEBI" id="CHEBI:60033"/>
        <dbReference type="ChEBI" id="CHEBI:78435"/>
        <dbReference type="EC" id="2.4.99.28"/>
    </reaction>
</comment>
<dbReference type="PROSITE" id="PS50853">
    <property type="entry name" value="FN3"/>
    <property type="match status" value="2"/>
</dbReference>
<keyword evidence="6" id="KW-0808">Transferase</keyword>
<dbReference type="EMBL" id="JBHSHC010000034">
    <property type="protein sequence ID" value="MFC4766952.1"/>
    <property type="molecule type" value="Genomic_DNA"/>
</dbReference>
<accession>A0ABV9Q154</accession>
<dbReference type="InterPro" id="IPR001460">
    <property type="entry name" value="PCN-bd_Tpept"/>
</dbReference>
<evidence type="ECO:0000256" key="9">
    <source>
        <dbReference type="ARBA" id="ARBA00022984"/>
    </source>
</evidence>
<dbReference type="Gene3D" id="2.60.40.10">
    <property type="entry name" value="Immunoglobulins"/>
    <property type="match status" value="3"/>
</dbReference>